<protein>
    <submittedName>
        <fullName evidence="1">Uncharacterized protein</fullName>
    </submittedName>
</protein>
<gene>
    <name evidence="1" type="ORF">GJ654_05895</name>
</gene>
<name>A0A6N8DP17_RHOAC</name>
<comment type="caution">
    <text evidence="1">The sequence shown here is derived from an EMBL/GenBank/DDBJ whole genome shotgun (WGS) entry which is preliminary data.</text>
</comment>
<evidence type="ECO:0000313" key="2">
    <source>
        <dbReference type="Proteomes" id="UP000439113"/>
    </source>
</evidence>
<proteinExistence type="predicted"/>
<dbReference type="AlphaFoldDB" id="A0A6N8DP17"/>
<dbReference type="Proteomes" id="UP000439113">
    <property type="component" value="Unassembled WGS sequence"/>
</dbReference>
<evidence type="ECO:0000313" key="1">
    <source>
        <dbReference type="EMBL" id="MTV30524.1"/>
    </source>
</evidence>
<accession>A0A6N8DP17</accession>
<reference evidence="1 2" key="1">
    <citation type="submission" date="2019-11" db="EMBL/GenBank/DDBJ databases">
        <title>Whole-genome sequence of a Rhodoblastus acidophilus DSM 142.</title>
        <authorList>
            <person name="Kyndt J.A."/>
            <person name="Meyer T.E."/>
        </authorList>
    </citation>
    <scope>NUCLEOTIDE SEQUENCE [LARGE SCALE GENOMIC DNA]</scope>
    <source>
        <strain evidence="1 2">DSM 142</strain>
    </source>
</reference>
<dbReference type="RefSeq" id="WP_155445191.1">
    <property type="nucleotide sequence ID" value="NZ_JAOQNR010000003.1"/>
</dbReference>
<sequence>MTTLITRVYASESSARAAVTALKAKYDADRIAMDSKSVKGKTVVTFRAEFGTAVPAAKILDAHKPVSGSEATESNGAKGRGSVGLSRFLDLPELFRHETRTELINAPTAFSDAFALPVLSKMKPKVELMNDPTPLSRAFNLPVISNKKPDVKLLDWKPDNHLLIRK</sequence>
<organism evidence="1 2">
    <name type="scientific">Rhodoblastus acidophilus</name>
    <name type="common">Rhodopseudomonas acidophila</name>
    <dbReference type="NCBI Taxonomy" id="1074"/>
    <lineage>
        <taxon>Bacteria</taxon>
        <taxon>Pseudomonadati</taxon>
        <taxon>Pseudomonadota</taxon>
        <taxon>Alphaproteobacteria</taxon>
        <taxon>Hyphomicrobiales</taxon>
        <taxon>Rhodoblastaceae</taxon>
        <taxon>Rhodoblastus</taxon>
    </lineage>
</organism>
<dbReference type="EMBL" id="WNKS01000003">
    <property type="protein sequence ID" value="MTV30524.1"/>
    <property type="molecule type" value="Genomic_DNA"/>
</dbReference>